<comment type="caution">
    <text evidence="3">The sequence shown here is derived from an EMBL/GenBank/DDBJ whole genome shotgun (WGS) entry which is preliminary data.</text>
</comment>
<dbReference type="OrthoDB" id="5410040at2759"/>
<dbReference type="PANTHER" id="PTHR40020:SF1">
    <property type="entry name" value="CYTOCHROME C OXIDASE ASSEMBLY FACTOR 2"/>
    <property type="match status" value="1"/>
</dbReference>
<reference evidence="3 4" key="1">
    <citation type="submission" date="2017-03" db="EMBL/GenBank/DDBJ databases">
        <title>Genomes of endolithic fungi from Antarctica.</title>
        <authorList>
            <person name="Coleine C."/>
            <person name="Masonjones S."/>
            <person name="Stajich J.E."/>
        </authorList>
    </citation>
    <scope>NUCLEOTIDE SEQUENCE [LARGE SCALE GENOMIC DNA]</scope>
    <source>
        <strain evidence="3 4">CCFEE 5187</strain>
    </source>
</reference>
<protein>
    <submittedName>
        <fullName evidence="3">Uncharacterized protein</fullName>
    </submittedName>
</protein>
<keyword evidence="2" id="KW-0732">Signal</keyword>
<evidence type="ECO:0000313" key="4">
    <source>
        <dbReference type="Proteomes" id="UP000308768"/>
    </source>
</evidence>
<evidence type="ECO:0000256" key="1">
    <source>
        <dbReference type="SAM" id="MobiDB-lite"/>
    </source>
</evidence>
<feature type="compositionally biased region" description="Polar residues" evidence="1">
    <location>
        <begin position="56"/>
        <end position="65"/>
    </location>
</feature>
<organism evidence="3 4">
    <name type="scientific">Cryomyces minteri</name>
    <dbReference type="NCBI Taxonomy" id="331657"/>
    <lineage>
        <taxon>Eukaryota</taxon>
        <taxon>Fungi</taxon>
        <taxon>Dikarya</taxon>
        <taxon>Ascomycota</taxon>
        <taxon>Pezizomycotina</taxon>
        <taxon>Dothideomycetes</taxon>
        <taxon>Dothideomycetes incertae sedis</taxon>
        <taxon>Cryomyces</taxon>
    </lineage>
</organism>
<evidence type="ECO:0000256" key="2">
    <source>
        <dbReference type="SAM" id="SignalP"/>
    </source>
</evidence>
<proteinExistence type="predicted"/>
<feature type="chain" id="PRO_5020584972" evidence="2">
    <location>
        <begin position="35"/>
        <end position="157"/>
    </location>
</feature>
<dbReference type="AlphaFoldDB" id="A0A4U0WYB3"/>
<dbReference type="EMBL" id="NAJN01000897">
    <property type="protein sequence ID" value="TKA67573.1"/>
    <property type="molecule type" value="Genomic_DNA"/>
</dbReference>
<dbReference type="GO" id="GO:0033617">
    <property type="term" value="P:mitochondrial respiratory chain complex IV assembly"/>
    <property type="evidence" value="ECO:0007669"/>
    <property type="project" value="TreeGrafter"/>
</dbReference>
<feature type="region of interest" description="Disordered" evidence="1">
    <location>
        <begin position="44"/>
        <end position="119"/>
    </location>
</feature>
<dbReference type="GO" id="GO:0005759">
    <property type="term" value="C:mitochondrial matrix"/>
    <property type="evidence" value="ECO:0007669"/>
    <property type="project" value="TreeGrafter"/>
</dbReference>
<feature type="signal peptide" evidence="2">
    <location>
        <begin position="1"/>
        <end position="34"/>
    </location>
</feature>
<keyword evidence="4" id="KW-1185">Reference proteome</keyword>
<name>A0A4U0WYB3_9PEZI</name>
<dbReference type="PANTHER" id="PTHR40020">
    <property type="entry name" value="CYTOCHROME C OXIDASE ASSEMBLY FACTOR 2"/>
    <property type="match status" value="1"/>
</dbReference>
<dbReference type="Proteomes" id="UP000308768">
    <property type="component" value="Unassembled WGS sequence"/>
</dbReference>
<accession>A0A4U0WYB3</accession>
<evidence type="ECO:0000313" key="3">
    <source>
        <dbReference type="EMBL" id="TKA67573.1"/>
    </source>
</evidence>
<sequence length="157" mass="17051">MPPHLHPRSRLTTSLFTTTLLVSFLVVGMPHVLPCPVDTRQYADGPDSYPADAATVDSTASISPDTQRRRRRRRVGTKAEDAGVDAGENTYGASDGEDLREGSGRRRRECPVPKPGGLVGQIMGFRASEKEPSPRVVIVESVRARRRTDAEGKGEGL</sequence>
<gene>
    <name evidence="3" type="ORF">B0A49_06723</name>
</gene>